<evidence type="ECO:0000313" key="3">
    <source>
        <dbReference type="Proteomes" id="UP000541421"/>
    </source>
</evidence>
<reference evidence="2 3" key="1">
    <citation type="submission" date="2020-05" db="EMBL/GenBank/DDBJ databases">
        <authorList>
            <person name="Niu N."/>
        </authorList>
    </citation>
    <scope>NUCLEOTIDE SEQUENCE [LARGE SCALE GENOMIC DNA]</scope>
    <source>
        <strain evidence="2 3">LMG10982</strain>
    </source>
</reference>
<dbReference type="InterPro" id="IPR008136">
    <property type="entry name" value="CinA_C"/>
</dbReference>
<dbReference type="Gene3D" id="3.90.950.20">
    <property type="entry name" value="CinA-like"/>
    <property type="match status" value="1"/>
</dbReference>
<dbReference type="Proteomes" id="UP000541421">
    <property type="component" value="Unassembled WGS sequence"/>
</dbReference>
<accession>A0A7Y4P667</accession>
<proteinExistence type="predicted"/>
<dbReference type="SUPFAM" id="SSF142433">
    <property type="entry name" value="CinA-like"/>
    <property type="match status" value="1"/>
</dbReference>
<organism evidence="2 3">
    <name type="scientific">Pelistega europaea</name>
    <dbReference type="NCBI Taxonomy" id="106147"/>
    <lineage>
        <taxon>Bacteria</taxon>
        <taxon>Pseudomonadati</taxon>
        <taxon>Pseudomonadota</taxon>
        <taxon>Betaproteobacteria</taxon>
        <taxon>Burkholderiales</taxon>
        <taxon>Alcaligenaceae</taxon>
        <taxon>Pelistega</taxon>
    </lineage>
</organism>
<evidence type="ECO:0000313" key="2">
    <source>
        <dbReference type="EMBL" id="NOL50488.1"/>
    </source>
</evidence>
<dbReference type="AlphaFoldDB" id="A0A7Y4P667"/>
<dbReference type="Pfam" id="PF02464">
    <property type="entry name" value="CinA"/>
    <property type="match status" value="1"/>
</dbReference>
<keyword evidence="3" id="KW-1185">Reference proteome</keyword>
<name>A0A7Y4P667_9BURK</name>
<evidence type="ECO:0000259" key="1">
    <source>
        <dbReference type="Pfam" id="PF02464"/>
    </source>
</evidence>
<protein>
    <submittedName>
        <fullName evidence="2">CinA family protein</fullName>
    </submittedName>
</protein>
<dbReference type="InterPro" id="IPR036653">
    <property type="entry name" value="CinA-like_C"/>
</dbReference>
<gene>
    <name evidence="2" type="ORF">HKX40_10145</name>
</gene>
<sequence>MSDESNSLNLLSQKVGEVLLSHHAMISTAESCTGGLVASTVIDTAGSSQWFERGFVTYTNQAKMDVLGVSADTLQQYGAVSIQTAGEMATGVLHNIQTQEDYANHYTQWAVSTTGVAGPTGGTAEKPVGMVCFGVARRMPQGEVDIVHTSTKIFSGDRLSIRRQSVQYVLEVLLSLVERG</sequence>
<comment type="caution">
    <text evidence="2">The sequence shown here is derived from an EMBL/GenBank/DDBJ whole genome shotgun (WGS) entry which is preliminary data.</text>
</comment>
<feature type="domain" description="CinA C-terminal" evidence="1">
    <location>
        <begin position="11"/>
        <end position="176"/>
    </location>
</feature>
<dbReference type="NCBIfam" id="TIGR00199">
    <property type="entry name" value="PncC_domain"/>
    <property type="match status" value="1"/>
</dbReference>
<dbReference type="RefSeq" id="WP_171589471.1">
    <property type="nucleotide sequence ID" value="NZ_JABGBO010000012.1"/>
</dbReference>
<dbReference type="EMBL" id="JABGBO010000012">
    <property type="protein sequence ID" value="NOL50488.1"/>
    <property type="molecule type" value="Genomic_DNA"/>
</dbReference>